<dbReference type="Proteomes" id="UP001473302">
    <property type="component" value="Unassembled WGS sequence"/>
</dbReference>
<reference evidence="2 3" key="1">
    <citation type="submission" date="2024-04" db="EMBL/GenBank/DDBJ databases">
        <title>genome sequences of Mucor flavus KT1a and Helicostylum pulchrum KT1b strains isolated from the surface of a dry-aged beef.</title>
        <authorList>
            <person name="Toyotome T."/>
            <person name="Hosono M."/>
            <person name="Torimaru M."/>
            <person name="Fukuda K."/>
            <person name="Mikami N."/>
        </authorList>
    </citation>
    <scope>NUCLEOTIDE SEQUENCE [LARGE SCALE GENOMIC DNA]</scope>
    <source>
        <strain evidence="2 3">KT1a</strain>
    </source>
</reference>
<evidence type="ECO:0000256" key="1">
    <source>
        <dbReference type="SAM" id="MobiDB-lite"/>
    </source>
</evidence>
<gene>
    <name evidence="2" type="ORF">MFLAVUS_006811</name>
</gene>
<proteinExistence type="predicted"/>
<comment type="caution">
    <text evidence="2">The sequence shown here is derived from an EMBL/GenBank/DDBJ whole genome shotgun (WGS) entry which is preliminary data.</text>
</comment>
<evidence type="ECO:0000313" key="2">
    <source>
        <dbReference type="EMBL" id="GAA5813334.1"/>
    </source>
</evidence>
<accession>A0ABP9Z2K0</accession>
<dbReference type="EMBL" id="BAABUK010000016">
    <property type="protein sequence ID" value="GAA5813334.1"/>
    <property type="molecule type" value="Genomic_DNA"/>
</dbReference>
<name>A0ABP9Z2K0_9FUNG</name>
<feature type="region of interest" description="Disordered" evidence="1">
    <location>
        <begin position="72"/>
        <end position="97"/>
    </location>
</feature>
<keyword evidence="3" id="KW-1185">Reference proteome</keyword>
<feature type="compositionally biased region" description="Polar residues" evidence="1">
    <location>
        <begin position="75"/>
        <end position="84"/>
    </location>
</feature>
<feature type="compositionally biased region" description="Low complexity" evidence="1">
    <location>
        <begin position="85"/>
        <end position="97"/>
    </location>
</feature>
<organism evidence="2 3">
    <name type="scientific">Mucor flavus</name>
    <dbReference type="NCBI Taxonomy" id="439312"/>
    <lineage>
        <taxon>Eukaryota</taxon>
        <taxon>Fungi</taxon>
        <taxon>Fungi incertae sedis</taxon>
        <taxon>Mucoromycota</taxon>
        <taxon>Mucoromycotina</taxon>
        <taxon>Mucoromycetes</taxon>
        <taxon>Mucorales</taxon>
        <taxon>Mucorineae</taxon>
        <taxon>Mucoraceae</taxon>
        <taxon>Mucor</taxon>
    </lineage>
</organism>
<protein>
    <submittedName>
        <fullName evidence="2">Uncharacterized protein</fullName>
    </submittedName>
</protein>
<sequence length="121" mass="13163">MEHKRPNLKCSKATYFKVAVTSTGIFTKGKFSIITTDDSLSNNFVEPMKLGESSKSSDFTVKYLSSFVGKSSSSTVKLNFSTGESGSSKPNPSAASSSHIIKAVETTVQNIWKPEYIQPLK</sequence>
<evidence type="ECO:0000313" key="3">
    <source>
        <dbReference type="Proteomes" id="UP001473302"/>
    </source>
</evidence>